<reference evidence="1" key="1">
    <citation type="submission" date="2021-04" db="EMBL/GenBank/DDBJ databases">
        <authorList>
            <person name="Chebbi M.A.C M."/>
        </authorList>
    </citation>
    <scope>NUCLEOTIDE SEQUENCE</scope>
</reference>
<protein>
    <submittedName>
        <fullName evidence="1">Assembly factor 6 (Rattus norvegicus)</fullName>
    </submittedName>
</protein>
<dbReference type="Gene3D" id="1.10.600.10">
    <property type="entry name" value="Farnesyl Diphosphate Synthase"/>
    <property type="match status" value="1"/>
</dbReference>
<dbReference type="AlphaFoldDB" id="A0A8J2HF94"/>
<gene>
    <name evidence="1" type="ORF">HICCMSTLAB_LOCUS8684</name>
</gene>
<comment type="caution">
    <text evidence="1">The sequence shown here is derived from an EMBL/GenBank/DDBJ whole genome shotgun (WGS) entry which is preliminary data.</text>
</comment>
<dbReference type="OrthoDB" id="270318at2759"/>
<name>A0A8J2HF94_COTCN</name>
<dbReference type="InterPro" id="IPR002060">
    <property type="entry name" value="Squ/phyt_synthse"/>
</dbReference>
<keyword evidence="2" id="KW-1185">Reference proteome</keyword>
<sequence>MNKTRFLTKINFNNSSRFVSTVKKQSPTQYCLQLVRYCQAPAIAIRAFNVEIALVQEHSRELAIANMRYTFWNDTLAKIFDNTPPEAPVPLELSRILKTRKLSKRYFQRLLDARWKHSQGSSFLDLAAMEQYSENTLSSIYYLLLEVKDIKDVNVDHMASHLGKAQGIINLLRSVPYHAQRRNLVLPQDVLMQNNAKKLRKNIKMNLDYIFLPAVIVERYLKKLQYVDFNIFDKRLHIKENMLPFKLLWEKLFTKW</sequence>
<accession>A0A8J2HF94</accession>
<evidence type="ECO:0000313" key="2">
    <source>
        <dbReference type="Proteomes" id="UP000786811"/>
    </source>
</evidence>
<proteinExistence type="predicted"/>
<evidence type="ECO:0000313" key="1">
    <source>
        <dbReference type="EMBL" id="CAG5097391.1"/>
    </source>
</evidence>
<dbReference type="SUPFAM" id="SSF48576">
    <property type="entry name" value="Terpenoid synthases"/>
    <property type="match status" value="1"/>
</dbReference>
<dbReference type="Pfam" id="PF00494">
    <property type="entry name" value="SQS_PSY"/>
    <property type="match status" value="1"/>
</dbReference>
<dbReference type="Proteomes" id="UP000786811">
    <property type="component" value="Unassembled WGS sequence"/>
</dbReference>
<organism evidence="1 2">
    <name type="scientific">Cotesia congregata</name>
    <name type="common">Parasitoid wasp</name>
    <name type="synonym">Apanteles congregatus</name>
    <dbReference type="NCBI Taxonomy" id="51543"/>
    <lineage>
        <taxon>Eukaryota</taxon>
        <taxon>Metazoa</taxon>
        <taxon>Ecdysozoa</taxon>
        <taxon>Arthropoda</taxon>
        <taxon>Hexapoda</taxon>
        <taxon>Insecta</taxon>
        <taxon>Pterygota</taxon>
        <taxon>Neoptera</taxon>
        <taxon>Endopterygota</taxon>
        <taxon>Hymenoptera</taxon>
        <taxon>Apocrita</taxon>
        <taxon>Ichneumonoidea</taxon>
        <taxon>Braconidae</taxon>
        <taxon>Microgastrinae</taxon>
        <taxon>Cotesia</taxon>
    </lineage>
</organism>
<dbReference type="InterPro" id="IPR008949">
    <property type="entry name" value="Isoprenoid_synthase_dom_sf"/>
</dbReference>
<dbReference type="EMBL" id="CAJNRD030001121">
    <property type="protein sequence ID" value="CAG5097391.1"/>
    <property type="molecule type" value="Genomic_DNA"/>
</dbReference>